<protein>
    <submittedName>
        <fullName evidence="2">Uncharacterized protein</fullName>
    </submittedName>
</protein>
<dbReference type="AlphaFoldDB" id="A0A8S1ZIK4"/>
<feature type="region of interest" description="Disordered" evidence="1">
    <location>
        <begin position="128"/>
        <end position="150"/>
    </location>
</feature>
<feature type="region of interest" description="Disordered" evidence="1">
    <location>
        <begin position="1"/>
        <end position="35"/>
    </location>
</feature>
<feature type="compositionally biased region" description="Low complexity" evidence="1">
    <location>
        <begin position="204"/>
        <end position="220"/>
    </location>
</feature>
<name>A0A8S1ZIK4_ARAAE</name>
<dbReference type="PANTHER" id="PTHR34361:SF6">
    <property type="entry name" value="POX DOMAIN-CONTAINING PROTEIN"/>
    <property type="match status" value="1"/>
</dbReference>
<proteinExistence type="predicted"/>
<gene>
    <name evidence="2" type="ORF">AARE701A_LOCUS2647</name>
</gene>
<evidence type="ECO:0000313" key="2">
    <source>
        <dbReference type="EMBL" id="CAE5959095.1"/>
    </source>
</evidence>
<dbReference type="EMBL" id="LR999451">
    <property type="protein sequence ID" value="CAE5959095.1"/>
    <property type="molecule type" value="Genomic_DNA"/>
</dbReference>
<reference evidence="2" key="1">
    <citation type="submission" date="2021-01" db="EMBL/GenBank/DDBJ databases">
        <authorList>
            <person name="Bezrukov I."/>
        </authorList>
    </citation>
    <scope>NUCLEOTIDE SEQUENCE</scope>
</reference>
<evidence type="ECO:0000313" key="3">
    <source>
        <dbReference type="Proteomes" id="UP000682877"/>
    </source>
</evidence>
<feature type="compositionally biased region" description="Acidic residues" evidence="1">
    <location>
        <begin position="133"/>
        <end position="143"/>
    </location>
</feature>
<accession>A0A8S1ZIK4</accession>
<dbReference type="Proteomes" id="UP000682877">
    <property type="component" value="Chromosome 1"/>
</dbReference>
<organism evidence="2 3">
    <name type="scientific">Arabidopsis arenosa</name>
    <name type="common">Sand rock-cress</name>
    <name type="synonym">Cardaminopsis arenosa</name>
    <dbReference type="NCBI Taxonomy" id="38785"/>
    <lineage>
        <taxon>Eukaryota</taxon>
        <taxon>Viridiplantae</taxon>
        <taxon>Streptophyta</taxon>
        <taxon>Embryophyta</taxon>
        <taxon>Tracheophyta</taxon>
        <taxon>Spermatophyta</taxon>
        <taxon>Magnoliopsida</taxon>
        <taxon>eudicotyledons</taxon>
        <taxon>Gunneridae</taxon>
        <taxon>Pentapetalae</taxon>
        <taxon>rosids</taxon>
        <taxon>malvids</taxon>
        <taxon>Brassicales</taxon>
        <taxon>Brassicaceae</taxon>
        <taxon>Camelineae</taxon>
        <taxon>Arabidopsis</taxon>
    </lineage>
</organism>
<sequence length="712" mass="77809">MKHYSHGIDGLRSGLSPSAKPFAIGSSSSPSFSLKSEHEDSIWGDYTLDLSFLSSDDQRSGLDDDDSLSNLSRDVETTKEGLVLEEKIASSGKVLVNPNPIFSKLPEVLIKSSNVAGDAKLGLSCVSEKSSTESDEDDSEEDSPCWIGMHSHKSLASGTKAVASRRSTDDLSGFHRLNPLAPQFIPSNSKKKVEMDGEKCEENSSSSLKKSLSSTFPSSSGEFDLTEPPPEDGRNDAAKLTSILTHNADKIFGFVSSDSGSKTVSILDSRNEFQPSRRLDPLAPVFVPSSAKLSPSVHEKLGDFEANAHSTSALTSSHVKSLDMVKVVTSSAEVGHSFKSRYGGNVLSSTSSYSPWIESDVGITEYAKLGSSSNKSQGQRRLNPLARQFSFADTKPKAYDYEKNQAADDLSLVVNTTGLYIPARYREDHNVVDADLAQSSVNVERFLPNMSRGSSSLISPKVDSNFGSTKWFAVEPNPTFSVKGNKDFQQPLPFHVVETAASSSSSDMKALPGPSPKIDVRTLLTTMHGLSELLTLAHGSESSDSPNAEELDLINSTVQNLNLYIQNNSQEHAGNQSVAQRNSYNLKLLPNKSKLSVRDLHQLPTANNMTVDLDVKRKDKYSVVSRETIPGSRSYQYGATKDNGFGQVVSTNGYQQNHQGEEQINQNALFYKSLWLKAEADRLACKISKNSLKISNFWMETYHFPKKWLTHD</sequence>
<feature type="compositionally biased region" description="Basic and acidic residues" evidence="1">
    <location>
        <begin position="191"/>
        <end position="202"/>
    </location>
</feature>
<feature type="region of interest" description="Disordered" evidence="1">
    <location>
        <begin position="182"/>
        <end position="236"/>
    </location>
</feature>
<dbReference type="PANTHER" id="PTHR34361">
    <property type="entry name" value="OS08G0157800 PROTEIN"/>
    <property type="match status" value="1"/>
</dbReference>
<evidence type="ECO:0000256" key="1">
    <source>
        <dbReference type="SAM" id="MobiDB-lite"/>
    </source>
</evidence>
<keyword evidence="3" id="KW-1185">Reference proteome</keyword>